<gene>
    <name evidence="2" type="ORF">WOLCODRAFT_165936</name>
</gene>
<evidence type="ECO:0000313" key="2">
    <source>
        <dbReference type="EMBL" id="PCH34980.1"/>
    </source>
</evidence>
<proteinExistence type="predicted"/>
<name>A0A2H3IYA1_WOLCO</name>
<sequence>MESGAHSMMIQPPQTAKSRSQNPAHIPGIRGDVQNPQRPLAKSDDSSELRVEEQSPSRAQRKCQRAQRKCPPAERIVRCKTQKQAEADVARAPAAISEQLAGRMCAYVQVVKQHKRAGKKSTSHHHVAICATRHLRDTPTDMLSGCVCPPVPRLAQHRVGSSPAEEEALSPRLCSRKAKLRLISRRQFQFARDFCCVLSACLAELRPFRIACIPNCSLRGRRERRRWSAALVRVRTKGRTQGQCFPQPLKQEHSQEEQEQQLPASEFDCVDEAVGRLAIVRSARDDARRMLARRRQVIECESAAPSSAARARSQASPLPPHQCPRWGEWVWLGGRLSEQSPCVPFPSETLWRPIGYSQQCSSQDSIVEPRASTAPRSRWQDGGSVEDRSMSITRECRDRLCSTSQLAEGTTRTAGRTRAHRRIVNMHIPAVDRKFAAAVHDPIASGRHTTCGRIHSIAISVPSHRRPFTLVPAQRRAASFLAGWTVISARPSSYGPARGGALASGHPARYPRCRLHPPLIDRDEQHRSLRFSPGSRQRASRDWPGTRALPRRATAVGTRPDAFPFRGPARLVHRAPACADARPHSGYGRGLPSSAWRARARGSVLDGTLAPDPLCVGRPSVRWLPDRARGSDDPPCGTQRKRFVRHVCAICAIVCSLGTYDRPDVTTLGGSTAKSAL</sequence>
<dbReference type="AlphaFoldDB" id="A0A2H3IYA1"/>
<evidence type="ECO:0000313" key="3">
    <source>
        <dbReference type="Proteomes" id="UP000218811"/>
    </source>
</evidence>
<feature type="region of interest" description="Disordered" evidence="1">
    <location>
        <begin position="367"/>
        <end position="388"/>
    </location>
</feature>
<keyword evidence="3" id="KW-1185">Reference proteome</keyword>
<accession>A0A2H3IYA1</accession>
<feature type="compositionally biased region" description="Basic residues" evidence="1">
    <location>
        <begin position="59"/>
        <end position="68"/>
    </location>
</feature>
<feature type="compositionally biased region" description="Polar residues" evidence="1">
    <location>
        <begin position="12"/>
        <end position="23"/>
    </location>
</feature>
<dbReference type="EMBL" id="KB467843">
    <property type="protein sequence ID" value="PCH34980.1"/>
    <property type="molecule type" value="Genomic_DNA"/>
</dbReference>
<dbReference type="Proteomes" id="UP000218811">
    <property type="component" value="Unassembled WGS sequence"/>
</dbReference>
<evidence type="ECO:0000256" key="1">
    <source>
        <dbReference type="SAM" id="MobiDB-lite"/>
    </source>
</evidence>
<feature type="region of interest" description="Disordered" evidence="1">
    <location>
        <begin position="1"/>
        <end position="71"/>
    </location>
</feature>
<reference evidence="2 3" key="1">
    <citation type="journal article" date="2012" name="Science">
        <title>The Paleozoic origin of enzymatic lignin decomposition reconstructed from 31 fungal genomes.</title>
        <authorList>
            <person name="Floudas D."/>
            <person name="Binder M."/>
            <person name="Riley R."/>
            <person name="Barry K."/>
            <person name="Blanchette R.A."/>
            <person name="Henrissat B."/>
            <person name="Martinez A.T."/>
            <person name="Otillar R."/>
            <person name="Spatafora J.W."/>
            <person name="Yadav J.S."/>
            <person name="Aerts A."/>
            <person name="Benoit I."/>
            <person name="Boyd A."/>
            <person name="Carlson A."/>
            <person name="Copeland A."/>
            <person name="Coutinho P.M."/>
            <person name="de Vries R.P."/>
            <person name="Ferreira P."/>
            <person name="Findley K."/>
            <person name="Foster B."/>
            <person name="Gaskell J."/>
            <person name="Glotzer D."/>
            <person name="Gorecki P."/>
            <person name="Heitman J."/>
            <person name="Hesse C."/>
            <person name="Hori C."/>
            <person name="Igarashi K."/>
            <person name="Jurgens J.A."/>
            <person name="Kallen N."/>
            <person name="Kersten P."/>
            <person name="Kohler A."/>
            <person name="Kuees U."/>
            <person name="Kumar T.K.A."/>
            <person name="Kuo A."/>
            <person name="LaButti K."/>
            <person name="Larrondo L.F."/>
            <person name="Lindquist E."/>
            <person name="Ling A."/>
            <person name="Lombard V."/>
            <person name="Lucas S."/>
            <person name="Lundell T."/>
            <person name="Martin R."/>
            <person name="McLaughlin D.J."/>
            <person name="Morgenstern I."/>
            <person name="Morin E."/>
            <person name="Murat C."/>
            <person name="Nagy L.G."/>
            <person name="Nolan M."/>
            <person name="Ohm R.A."/>
            <person name="Patyshakuliyeva A."/>
            <person name="Rokas A."/>
            <person name="Ruiz-Duenas F.J."/>
            <person name="Sabat G."/>
            <person name="Salamov A."/>
            <person name="Samejima M."/>
            <person name="Schmutz J."/>
            <person name="Slot J.C."/>
            <person name="St John F."/>
            <person name="Stenlid J."/>
            <person name="Sun H."/>
            <person name="Sun S."/>
            <person name="Syed K."/>
            <person name="Tsang A."/>
            <person name="Wiebenga A."/>
            <person name="Young D."/>
            <person name="Pisabarro A."/>
            <person name="Eastwood D.C."/>
            <person name="Martin F."/>
            <person name="Cullen D."/>
            <person name="Grigoriev I.V."/>
            <person name="Hibbett D.S."/>
        </authorList>
    </citation>
    <scope>NUCLEOTIDE SEQUENCE [LARGE SCALE GENOMIC DNA]</scope>
    <source>
        <strain evidence="2 3">MD-104</strain>
    </source>
</reference>
<protein>
    <submittedName>
        <fullName evidence="2">Uncharacterized protein</fullName>
    </submittedName>
</protein>
<feature type="compositionally biased region" description="Basic and acidic residues" evidence="1">
    <location>
        <begin position="41"/>
        <end position="55"/>
    </location>
</feature>
<organism evidence="2 3">
    <name type="scientific">Wolfiporia cocos (strain MD-104)</name>
    <name type="common">Brown rot fungus</name>
    <dbReference type="NCBI Taxonomy" id="742152"/>
    <lineage>
        <taxon>Eukaryota</taxon>
        <taxon>Fungi</taxon>
        <taxon>Dikarya</taxon>
        <taxon>Basidiomycota</taxon>
        <taxon>Agaricomycotina</taxon>
        <taxon>Agaricomycetes</taxon>
        <taxon>Polyporales</taxon>
        <taxon>Phaeolaceae</taxon>
        <taxon>Wolfiporia</taxon>
    </lineage>
</organism>